<protein>
    <submittedName>
        <fullName evidence="2">Uncharacterized protein</fullName>
    </submittedName>
</protein>
<feature type="chain" id="PRO_5032572643" evidence="1">
    <location>
        <begin position="31"/>
        <end position="134"/>
    </location>
</feature>
<proteinExistence type="predicted"/>
<dbReference type="Proteomes" id="UP000437824">
    <property type="component" value="Unassembled WGS sequence"/>
</dbReference>
<evidence type="ECO:0000256" key="1">
    <source>
        <dbReference type="SAM" id="SignalP"/>
    </source>
</evidence>
<dbReference type="AlphaFoldDB" id="A0A844GMN4"/>
<organism evidence="2 3">
    <name type="scientific">Blautia luti DSM 14534 = JCM 17040</name>
    <dbReference type="NCBI Taxonomy" id="649762"/>
    <lineage>
        <taxon>Bacteria</taxon>
        <taxon>Bacillati</taxon>
        <taxon>Bacillota</taxon>
        <taxon>Clostridia</taxon>
        <taxon>Lachnospirales</taxon>
        <taxon>Lachnospiraceae</taxon>
        <taxon>Blautia</taxon>
    </lineage>
</organism>
<accession>A0A844GMN4</accession>
<feature type="signal peptide" evidence="1">
    <location>
        <begin position="1"/>
        <end position="30"/>
    </location>
</feature>
<keyword evidence="1" id="KW-0732">Signal</keyword>
<comment type="caution">
    <text evidence="2">The sequence shown here is derived from an EMBL/GenBank/DDBJ whole genome shotgun (WGS) entry which is preliminary data.</text>
</comment>
<evidence type="ECO:0000313" key="2">
    <source>
        <dbReference type="EMBL" id="MTD62452.1"/>
    </source>
</evidence>
<dbReference type="EMBL" id="WMBC01000014">
    <property type="protein sequence ID" value="MTD62452.1"/>
    <property type="molecule type" value="Genomic_DNA"/>
</dbReference>
<name>A0A844GMN4_9FIRM</name>
<reference evidence="2 3" key="1">
    <citation type="submission" date="2019-11" db="EMBL/GenBank/DDBJ databases">
        <title>Draft genome sequence of Blautia luti DSM 14534T, isolated from human stool.</title>
        <authorList>
            <person name="Ortiz R."/>
            <person name="Melis-Arcos F."/>
            <person name="Covarrubias P."/>
            <person name="Cardenas J.P."/>
            <person name="Perez-Donoso J."/>
            <person name="Almonacid D."/>
        </authorList>
    </citation>
    <scope>NUCLEOTIDE SEQUENCE [LARGE SCALE GENOMIC DNA]</scope>
    <source>
        <strain evidence="2 3">DSM 14534</strain>
    </source>
</reference>
<gene>
    <name evidence="2" type="ORF">GKZ57_14685</name>
</gene>
<dbReference type="RefSeq" id="WP_118510811.1">
    <property type="nucleotide sequence ID" value="NZ_WMBC01000014.1"/>
</dbReference>
<sequence>MKKISQRKTGILICILAAVCILAVSVQVQAASKKVIFAKANGSVKITLEKKDGSWHLTTGKKEKDKQLLASKIVYVKFSKESEFSTGYYAFNKKGILDTRRTFHVLDTKIGDVRKPAVTAAFIHPVLPSHGTVR</sequence>
<evidence type="ECO:0000313" key="3">
    <source>
        <dbReference type="Proteomes" id="UP000437824"/>
    </source>
</evidence>